<dbReference type="GO" id="GO:0005524">
    <property type="term" value="F:ATP binding"/>
    <property type="evidence" value="ECO:0007669"/>
    <property type="project" value="UniProtKB-KW"/>
</dbReference>
<dbReference type="NCBIfam" id="TIGR01499">
    <property type="entry name" value="folC"/>
    <property type="match status" value="1"/>
</dbReference>
<evidence type="ECO:0000256" key="5">
    <source>
        <dbReference type="ARBA" id="ARBA00022723"/>
    </source>
</evidence>
<evidence type="ECO:0000313" key="14">
    <source>
        <dbReference type="EMBL" id="SDM47783.1"/>
    </source>
</evidence>
<dbReference type="PANTHER" id="PTHR11136:SF0">
    <property type="entry name" value="DIHYDROFOLATE SYNTHETASE-RELATED"/>
    <property type="match status" value="1"/>
</dbReference>
<dbReference type="PANTHER" id="PTHR11136">
    <property type="entry name" value="FOLYLPOLYGLUTAMATE SYNTHASE-RELATED"/>
    <property type="match status" value="1"/>
</dbReference>
<dbReference type="InterPro" id="IPR018109">
    <property type="entry name" value="Folylpolyglutamate_synth_CS"/>
</dbReference>
<sequence length="436" mass="48669">MTYNEAVYYLEHASVFGVQLGLERIRKLLERLGNPQNTYKTIHVTGTNGKGSVTAMIASVLTEAGIHTGRYTSPHLEEYTERIHLDDNDISREAFAEAVEKVSHVVECMAAEGLERPTEFEMITASAFWYFAKEKVEYAVIEVGLGGLLDSTNVIVPVVSVITNVSMDHMKYCGNTIEEIAVQKAGIIKEGVPVVTTAQQPALSIIAKTAYEKHSRVYAAGYSFDVVQEVSKEKKWGEQVVTVRERYGYSITAAIPLMGQHQRMNSAASIMTLLLIARHDKRLTCTALQRGIANVRWPGRFQILKAGEIDIVIDGAHNPAGIDTFCKTYEEVFANRKRVFLFSVLADKDYTQMVQKLFHRDDYVICAPAPTPRTADPREVAAILPCRADWSESIEDGLTNVFSSVKDNQVVCIIGSLYIQGAVRRYLRTRYGLCRI</sequence>
<feature type="domain" description="Mur ligase C-terminal" evidence="12">
    <location>
        <begin position="299"/>
        <end position="416"/>
    </location>
</feature>
<dbReference type="Gene3D" id="3.90.190.20">
    <property type="entry name" value="Mur ligase, C-terminal domain"/>
    <property type="match status" value="1"/>
</dbReference>
<evidence type="ECO:0000256" key="1">
    <source>
        <dbReference type="ARBA" id="ARBA00001946"/>
    </source>
</evidence>
<dbReference type="GO" id="GO:0046872">
    <property type="term" value="F:metal ion binding"/>
    <property type="evidence" value="ECO:0007669"/>
    <property type="project" value="UniProtKB-KW"/>
</dbReference>
<organism evidence="14 15">
    <name type="scientific">Megasphaera paucivorans</name>
    <dbReference type="NCBI Taxonomy" id="349095"/>
    <lineage>
        <taxon>Bacteria</taxon>
        <taxon>Bacillati</taxon>
        <taxon>Bacillota</taxon>
        <taxon>Negativicutes</taxon>
        <taxon>Veillonellales</taxon>
        <taxon>Veillonellaceae</taxon>
        <taxon>Megasphaera</taxon>
    </lineage>
</organism>
<dbReference type="EMBL" id="FNHQ01000007">
    <property type="protein sequence ID" value="SDM47783.1"/>
    <property type="molecule type" value="Genomic_DNA"/>
</dbReference>
<dbReference type="Gene3D" id="3.40.1190.10">
    <property type="entry name" value="Mur-like, catalytic domain"/>
    <property type="match status" value="1"/>
</dbReference>
<accession>A0A1G9TJG6</accession>
<evidence type="ECO:0000256" key="10">
    <source>
        <dbReference type="ARBA" id="ARBA00047493"/>
    </source>
</evidence>
<evidence type="ECO:0000313" key="15">
    <source>
        <dbReference type="Proteomes" id="UP000199309"/>
    </source>
</evidence>
<evidence type="ECO:0000259" key="12">
    <source>
        <dbReference type="Pfam" id="PF02875"/>
    </source>
</evidence>
<proteinExistence type="inferred from homology"/>
<comment type="similarity">
    <text evidence="2 11">Belongs to the folylpolyglutamate synthase family.</text>
</comment>
<gene>
    <name evidence="14" type="ORF">SAMN05660299_00963</name>
</gene>
<evidence type="ECO:0000256" key="4">
    <source>
        <dbReference type="ARBA" id="ARBA00022598"/>
    </source>
</evidence>
<evidence type="ECO:0000256" key="9">
    <source>
        <dbReference type="ARBA" id="ARBA00030592"/>
    </source>
</evidence>
<keyword evidence="4 11" id="KW-0436">Ligase</keyword>
<keyword evidence="15" id="KW-1185">Reference proteome</keyword>
<evidence type="ECO:0000256" key="7">
    <source>
        <dbReference type="ARBA" id="ARBA00022840"/>
    </source>
</evidence>
<dbReference type="OrthoDB" id="9809356at2"/>
<evidence type="ECO:0000256" key="11">
    <source>
        <dbReference type="PIRNR" id="PIRNR001563"/>
    </source>
</evidence>
<dbReference type="InterPro" id="IPR036565">
    <property type="entry name" value="Mur-like_cat_sf"/>
</dbReference>
<dbReference type="Proteomes" id="UP000199309">
    <property type="component" value="Unassembled WGS sequence"/>
</dbReference>
<evidence type="ECO:0000256" key="8">
    <source>
        <dbReference type="ARBA" id="ARBA00022842"/>
    </source>
</evidence>
<comment type="catalytic activity">
    <reaction evidence="10">
        <text>(6S)-5,6,7,8-tetrahydrofolyl-(gamma-L-Glu)(n) + L-glutamate + ATP = (6S)-5,6,7,8-tetrahydrofolyl-(gamma-L-Glu)(n+1) + ADP + phosphate + H(+)</text>
        <dbReference type="Rhea" id="RHEA:10580"/>
        <dbReference type="Rhea" id="RHEA-COMP:14738"/>
        <dbReference type="Rhea" id="RHEA-COMP:14740"/>
        <dbReference type="ChEBI" id="CHEBI:15378"/>
        <dbReference type="ChEBI" id="CHEBI:29985"/>
        <dbReference type="ChEBI" id="CHEBI:30616"/>
        <dbReference type="ChEBI" id="CHEBI:43474"/>
        <dbReference type="ChEBI" id="CHEBI:141005"/>
        <dbReference type="ChEBI" id="CHEBI:456216"/>
        <dbReference type="EC" id="6.3.2.17"/>
    </reaction>
</comment>
<evidence type="ECO:0000256" key="6">
    <source>
        <dbReference type="ARBA" id="ARBA00022741"/>
    </source>
</evidence>
<keyword evidence="8" id="KW-0460">Magnesium</keyword>
<dbReference type="GO" id="GO:0005737">
    <property type="term" value="C:cytoplasm"/>
    <property type="evidence" value="ECO:0007669"/>
    <property type="project" value="TreeGrafter"/>
</dbReference>
<dbReference type="Pfam" id="PF08245">
    <property type="entry name" value="Mur_ligase_M"/>
    <property type="match status" value="1"/>
</dbReference>
<dbReference type="GO" id="GO:0004326">
    <property type="term" value="F:tetrahydrofolylpolyglutamate synthase activity"/>
    <property type="evidence" value="ECO:0007669"/>
    <property type="project" value="UniProtKB-EC"/>
</dbReference>
<dbReference type="SUPFAM" id="SSF53623">
    <property type="entry name" value="MurD-like peptide ligases, catalytic domain"/>
    <property type="match status" value="1"/>
</dbReference>
<dbReference type="STRING" id="349095.SAMN05660299_00963"/>
<name>A0A1G9TJG6_9FIRM</name>
<dbReference type="EC" id="6.3.2.17" evidence="3"/>
<evidence type="ECO:0000256" key="2">
    <source>
        <dbReference type="ARBA" id="ARBA00008276"/>
    </source>
</evidence>
<protein>
    <recommendedName>
        <fullName evidence="3">tetrahydrofolate synthase</fullName>
        <ecNumber evidence="3">6.3.2.17</ecNumber>
    </recommendedName>
    <alternativeName>
        <fullName evidence="9">Tetrahydrofolylpolyglutamate synthase</fullName>
    </alternativeName>
</protein>
<dbReference type="InterPro" id="IPR013221">
    <property type="entry name" value="Mur_ligase_cen"/>
</dbReference>
<dbReference type="PROSITE" id="PS01011">
    <property type="entry name" value="FOLYLPOLYGLU_SYNT_1"/>
    <property type="match status" value="1"/>
</dbReference>
<dbReference type="InterPro" id="IPR001645">
    <property type="entry name" value="Folylpolyglutamate_synth"/>
</dbReference>
<dbReference type="PROSITE" id="PS01012">
    <property type="entry name" value="FOLYLPOLYGLU_SYNT_2"/>
    <property type="match status" value="1"/>
</dbReference>
<dbReference type="Pfam" id="PF02875">
    <property type="entry name" value="Mur_ligase_C"/>
    <property type="match status" value="1"/>
</dbReference>
<dbReference type="InterPro" id="IPR036615">
    <property type="entry name" value="Mur_ligase_C_dom_sf"/>
</dbReference>
<dbReference type="InterPro" id="IPR004101">
    <property type="entry name" value="Mur_ligase_C"/>
</dbReference>
<comment type="cofactor">
    <cofactor evidence="1">
        <name>Mg(2+)</name>
        <dbReference type="ChEBI" id="CHEBI:18420"/>
    </cofactor>
</comment>
<dbReference type="SUPFAM" id="SSF53244">
    <property type="entry name" value="MurD-like peptide ligases, peptide-binding domain"/>
    <property type="match status" value="1"/>
</dbReference>
<dbReference type="PIRSF" id="PIRSF001563">
    <property type="entry name" value="Folylpolyglu_synth"/>
    <property type="match status" value="1"/>
</dbReference>
<dbReference type="FunFam" id="3.40.1190.10:FF:000011">
    <property type="entry name" value="Folylpolyglutamate synthase/dihydrofolate synthase"/>
    <property type="match status" value="1"/>
</dbReference>
<feature type="domain" description="Mur ligase central" evidence="13">
    <location>
        <begin position="44"/>
        <end position="272"/>
    </location>
</feature>
<dbReference type="RefSeq" id="WP_091648675.1">
    <property type="nucleotide sequence ID" value="NZ_FNHQ01000007.1"/>
</dbReference>
<keyword evidence="7 11" id="KW-0067">ATP-binding</keyword>
<keyword evidence="5" id="KW-0479">Metal-binding</keyword>
<dbReference type="AlphaFoldDB" id="A0A1G9TJG6"/>
<reference evidence="14 15" key="1">
    <citation type="submission" date="2016-10" db="EMBL/GenBank/DDBJ databases">
        <authorList>
            <person name="de Groot N.N."/>
        </authorList>
    </citation>
    <scope>NUCLEOTIDE SEQUENCE [LARGE SCALE GENOMIC DNA]</scope>
    <source>
        <strain evidence="14 15">DSM 16981</strain>
    </source>
</reference>
<evidence type="ECO:0000259" key="13">
    <source>
        <dbReference type="Pfam" id="PF08245"/>
    </source>
</evidence>
<keyword evidence="6 11" id="KW-0547">Nucleotide-binding</keyword>
<evidence type="ECO:0000256" key="3">
    <source>
        <dbReference type="ARBA" id="ARBA00013025"/>
    </source>
</evidence>
<dbReference type="GO" id="GO:0008841">
    <property type="term" value="F:dihydrofolate synthase activity"/>
    <property type="evidence" value="ECO:0007669"/>
    <property type="project" value="TreeGrafter"/>
</dbReference>